<comment type="caution">
    <text evidence="1">The sequence shown here is derived from an EMBL/GenBank/DDBJ whole genome shotgun (WGS) entry which is preliminary data.</text>
</comment>
<feature type="non-terminal residue" evidence="1">
    <location>
        <position position="1"/>
    </location>
</feature>
<organism evidence="1">
    <name type="scientific">marine sediment metagenome</name>
    <dbReference type="NCBI Taxonomy" id="412755"/>
    <lineage>
        <taxon>unclassified sequences</taxon>
        <taxon>metagenomes</taxon>
        <taxon>ecological metagenomes</taxon>
    </lineage>
</organism>
<dbReference type="EMBL" id="BARS01056076">
    <property type="protein sequence ID" value="GAG51357.1"/>
    <property type="molecule type" value="Genomic_DNA"/>
</dbReference>
<reference evidence="1" key="1">
    <citation type="journal article" date="2014" name="Front. Microbiol.">
        <title>High frequency of phylogenetically diverse reductive dehalogenase-homologous genes in deep subseafloor sedimentary metagenomes.</title>
        <authorList>
            <person name="Kawai M."/>
            <person name="Futagami T."/>
            <person name="Toyoda A."/>
            <person name="Takaki Y."/>
            <person name="Nishi S."/>
            <person name="Hori S."/>
            <person name="Arai W."/>
            <person name="Tsubouchi T."/>
            <person name="Morono Y."/>
            <person name="Uchiyama I."/>
            <person name="Ito T."/>
            <person name="Fujiyama A."/>
            <person name="Inagaki F."/>
            <person name="Takami H."/>
        </authorList>
    </citation>
    <scope>NUCLEOTIDE SEQUENCE</scope>
    <source>
        <strain evidence="1">Expedition CK06-06</strain>
    </source>
</reference>
<gene>
    <name evidence="1" type="ORF">S01H1_82676</name>
</gene>
<accession>X0YXU5</accession>
<name>X0YXU5_9ZZZZ</name>
<evidence type="ECO:0000313" key="1">
    <source>
        <dbReference type="EMBL" id="GAG51357.1"/>
    </source>
</evidence>
<sequence>CLTDCTAKKADQTSDGICHEGCAAYCNPIPSCYGETKGTSVCLDGTKHAECCEVGFVHLCTGNKICVDGACVSPPTICDDGKIEGNEDCDFDQITGNPKFGFTDTCEELGFTEGTLGCTPNCRFDTSNCVYTPSFETVCNNDIDDDGDDGRLYCLGLGYSCADCHDPDCIGKTCTGSTTTCNSQYSIDN</sequence>
<protein>
    <submittedName>
        <fullName evidence="1">Uncharacterized protein</fullName>
    </submittedName>
</protein>
<dbReference type="AlphaFoldDB" id="X0YXU5"/>
<proteinExistence type="predicted"/>
<feature type="non-terminal residue" evidence="1">
    <location>
        <position position="189"/>
    </location>
</feature>